<feature type="domain" description="Protein kinase" evidence="3">
    <location>
        <begin position="397"/>
        <end position="683"/>
    </location>
</feature>
<keyword evidence="2" id="KW-0067">ATP-binding</keyword>
<dbReference type="InterPro" id="IPR000719">
    <property type="entry name" value="Prot_kinase_dom"/>
</dbReference>
<geneLocation type="plasmid" evidence="4 5">
    <name>AZO_p1</name>
</geneLocation>
<gene>
    <name evidence="4" type="ordered locus">AZOLI_p10147</name>
</gene>
<dbReference type="SUPFAM" id="SSF81606">
    <property type="entry name" value="PP2C-like"/>
    <property type="match status" value="1"/>
</dbReference>
<reference evidence="5" key="1">
    <citation type="journal article" date="2011" name="PLoS Genet.">
        <title>Azospirillum genomes reveal transition of bacteria from aquatic to terrestrial environments.</title>
        <authorList>
            <person name="Wisniewski-Dye F."/>
            <person name="Borziak K."/>
            <person name="Khalsa-Moyers G."/>
            <person name="Alexandre G."/>
            <person name="Sukharnikov L.O."/>
            <person name="Wuichet K."/>
            <person name="Hurst G.B."/>
            <person name="McDonald W.H."/>
            <person name="Robertson J.S."/>
            <person name="Barbe V."/>
            <person name="Calteau A."/>
            <person name="Rouy Z."/>
            <person name="Mangenot S."/>
            <person name="Prigent-Combaret C."/>
            <person name="Normand P."/>
            <person name="Boyer M."/>
            <person name="Siguier P."/>
            <person name="Dessaux Y."/>
            <person name="Elmerich C."/>
            <person name="Condemine G."/>
            <person name="Krishnen G."/>
            <person name="Kennedy I."/>
            <person name="Paterson A.H."/>
            <person name="Gonzalez V."/>
            <person name="Mavingui P."/>
            <person name="Zhulin I.B."/>
        </authorList>
    </citation>
    <scope>NUCLEOTIDE SEQUENCE [LARGE SCALE GENOMIC DNA]</scope>
    <source>
        <strain evidence="5">4B</strain>
    </source>
</reference>
<dbReference type="PROSITE" id="PS50011">
    <property type="entry name" value="PROTEIN_KINASE_DOM"/>
    <property type="match status" value="1"/>
</dbReference>
<keyword evidence="4" id="KW-0614">Plasmid</keyword>
<dbReference type="RefSeq" id="WP_014187919.1">
    <property type="nucleotide sequence ID" value="NC_016585.1"/>
</dbReference>
<dbReference type="GO" id="GO:0004674">
    <property type="term" value="F:protein serine/threonine kinase activity"/>
    <property type="evidence" value="ECO:0007669"/>
    <property type="project" value="UniProtKB-KW"/>
</dbReference>
<dbReference type="GO" id="GO:0035556">
    <property type="term" value="P:intracellular signal transduction"/>
    <property type="evidence" value="ECO:0007669"/>
    <property type="project" value="TreeGrafter"/>
</dbReference>
<dbReference type="GO" id="GO:0005737">
    <property type="term" value="C:cytoplasm"/>
    <property type="evidence" value="ECO:0007669"/>
    <property type="project" value="TreeGrafter"/>
</dbReference>
<dbReference type="EMBL" id="FQ311869">
    <property type="protein sequence ID" value="CBS88451.1"/>
    <property type="molecule type" value="Genomic_DNA"/>
</dbReference>
<evidence type="ECO:0000259" key="3">
    <source>
        <dbReference type="PROSITE" id="PS50011"/>
    </source>
</evidence>
<dbReference type="AlphaFoldDB" id="G7ZA24"/>
<dbReference type="KEGG" id="ali:AZOLI_p10147"/>
<dbReference type="Gene3D" id="3.60.40.10">
    <property type="entry name" value="PPM-type phosphatase domain"/>
    <property type="match status" value="1"/>
</dbReference>
<sequence>MLHFKDFLPAAPPPDAADRMFIRHDQGFAAVIDGVSGCSYPKLAADMCVEVLESLGSETRDIPLEAILDRMHERLRSFSTARLMAVAALVRAVGDGYEVATVGNLALVDASNPKRARLAIEATTQPLSALGQDGAPRIVTCTLPMPKDGFHVLATDGLHPQRLAHAVAQHGESATNADWRALGERVCTDSDWSFLVFPFERRLHFQRDHWPYDPFVGVQEGHDHERRGLAELADALFRSNRYPGFRILGSMTVDRARASYLADGVLVIPEGLVLLELKDHWGRIEIPLESGAGMRTHRREPESNPVYKLKKALRHISGWVPDLPLEPWQRKMAAVVFTNPGAQVFGVRASGQIDAAPLISGEVMVAGTARFPALLADFLKPFRTQSKGGRVRLLSPAEIEEVAGRLAAGQEEEAEDPEAWRIGSYSFDRKPAQETGYHALHTGRSNRGKPVLLKHYRLKSLMRGDRDAALAALGREAEILSELPQDPRLERLLGHGEDGDAYYVILEAVQSPDLDQWLAGDPPRAERLAILRDLAELLALLAGADVVHRGITPKSLRVRDGRPVLTGFELARLDSVATLLVDARRLFDQQYQAREVFVGGVLGQATDSYSLGALAIRMLAGTLPFRDFQELAVRRGKPGFWEKVAAGMALPPSAAADLKRLLSPDPIQRPTGRALVDLVSGWS</sequence>
<keyword evidence="4" id="KW-0418">Kinase</keyword>
<keyword evidence="4" id="KW-0723">Serine/threonine-protein kinase</keyword>
<dbReference type="PANTHER" id="PTHR24346:SF30">
    <property type="entry name" value="MATERNAL EMBRYONIC LEUCINE ZIPPER KINASE"/>
    <property type="match status" value="1"/>
</dbReference>
<evidence type="ECO:0000256" key="2">
    <source>
        <dbReference type="ARBA" id="ARBA00022840"/>
    </source>
</evidence>
<keyword evidence="5" id="KW-1185">Reference proteome</keyword>
<evidence type="ECO:0000313" key="5">
    <source>
        <dbReference type="Proteomes" id="UP000005667"/>
    </source>
</evidence>
<dbReference type="PANTHER" id="PTHR24346">
    <property type="entry name" value="MAP/MICROTUBULE AFFINITY-REGULATING KINASE"/>
    <property type="match status" value="1"/>
</dbReference>
<proteinExistence type="predicted"/>
<dbReference type="InterPro" id="IPR036457">
    <property type="entry name" value="PPM-type-like_dom_sf"/>
</dbReference>
<evidence type="ECO:0000313" key="4">
    <source>
        <dbReference type="EMBL" id="CBS88451.1"/>
    </source>
</evidence>
<keyword evidence="4" id="KW-0808">Transferase</keyword>
<dbReference type="GO" id="GO:0005524">
    <property type="term" value="F:ATP binding"/>
    <property type="evidence" value="ECO:0007669"/>
    <property type="project" value="UniProtKB-KW"/>
</dbReference>
<dbReference type="HOGENOM" id="CLU_403258_0_0_5"/>
<accession>G7ZA24</accession>
<keyword evidence="1" id="KW-0547">Nucleotide-binding</keyword>
<organism evidence="4 5">
    <name type="scientific">Azospirillum lipoferum (strain 4B)</name>
    <dbReference type="NCBI Taxonomy" id="862719"/>
    <lineage>
        <taxon>Bacteria</taxon>
        <taxon>Pseudomonadati</taxon>
        <taxon>Pseudomonadota</taxon>
        <taxon>Alphaproteobacteria</taxon>
        <taxon>Rhodospirillales</taxon>
        <taxon>Azospirillaceae</taxon>
        <taxon>Azospirillum</taxon>
    </lineage>
</organism>
<name>G7ZA24_AZOL4</name>
<dbReference type="Proteomes" id="UP000005667">
    <property type="component" value="Plasmid AZO_p1"/>
</dbReference>
<dbReference type="SMART" id="SM00220">
    <property type="entry name" value="S_TKc"/>
    <property type="match status" value="1"/>
</dbReference>
<dbReference type="InterPro" id="IPR011009">
    <property type="entry name" value="Kinase-like_dom_sf"/>
</dbReference>
<evidence type="ECO:0000256" key="1">
    <source>
        <dbReference type="ARBA" id="ARBA00022741"/>
    </source>
</evidence>
<dbReference type="SUPFAM" id="SSF56112">
    <property type="entry name" value="Protein kinase-like (PK-like)"/>
    <property type="match status" value="1"/>
</dbReference>
<dbReference type="Pfam" id="PF00069">
    <property type="entry name" value="Pkinase"/>
    <property type="match status" value="1"/>
</dbReference>
<protein>
    <submittedName>
        <fullName evidence="4">Serine/threonine protein kinase</fullName>
    </submittedName>
</protein>
<dbReference type="Gene3D" id="1.10.510.10">
    <property type="entry name" value="Transferase(Phosphotransferase) domain 1"/>
    <property type="match status" value="1"/>
</dbReference>